<gene>
    <name evidence="7" type="ORF">PC110_g7766</name>
    <name evidence="2" type="ORF">PC113_g5625</name>
    <name evidence="3" type="ORF">PC115_g4877</name>
    <name evidence="4" type="ORF">PC117_g5602</name>
    <name evidence="5" type="ORF">PC118_g11211</name>
    <name evidence="6" type="ORF">PC129_g3829</name>
</gene>
<dbReference type="AlphaFoldDB" id="A0A329SGI8"/>
<dbReference type="Proteomes" id="UP000735874">
    <property type="component" value="Unassembled WGS sequence"/>
</dbReference>
<protein>
    <submittedName>
        <fullName evidence="7">Uncharacterized protein</fullName>
    </submittedName>
</protein>
<dbReference type="EMBL" id="MJFZ01000154">
    <property type="protein sequence ID" value="RAW35927.1"/>
    <property type="molecule type" value="Genomic_DNA"/>
</dbReference>
<evidence type="ECO:0000313" key="8">
    <source>
        <dbReference type="Proteomes" id="UP000251314"/>
    </source>
</evidence>
<feature type="region of interest" description="Disordered" evidence="1">
    <location>
        <begin position="115"/>
        <end position="134"/>
    </location>
</feature>
<organism evidence="7 8">
    <name type="scientific">Phytophthora cactorum</name>
    <dbReference type="NCBI Taxonomy" id="29920"/>
    <lineage>
        <taxon>Eukaryota</taxon>
        <taxon>Sar</taxon>
        <taxon>Stramenopiles</taxon>
        <taxon>Oomycota</taxon>
        <taxon>Peronosporomycetes</taxon>
        <taxon>Peronosporales</taxon>
        <taxon>Peronosporaceae</taxon>
        <taxon>Phytophthora</taxon>
    </lineage>
</organism>
<dbReference type="Proteomes" id="UP000760860">
    <property type="component" value="Unassembled WGS sequence"/>
</dbReference>
<evidence type="ECO:0000313" key="4">
    <source>
        <dbReference type="EMBL" id="KAG2949018.1"/>
    </source>
</evidence>
<evidence type="ECO:0000313" key="5">
    <source>
        <dbReference type="EMBL" id="KAG2980390.1"/>
    </source>
</evidence>
<dbReference type="Proteomes" id="UP000251314">
    <property type="component" value="Unassembled WGS sequence"/>
</dbReference>
<dbReference type="OrthoDB" id="96029at2759"/>
<dbReference type="EMBL" id="RCMK01000099">
    <property type="protein sequence ID" value="KAG2949018.1"/>
    <property type="molecule type" value="Genomic_DNA"/>
</dbReference>
<evidence type="ECO:0000313" key="7">
    <source>
        <dbReference type="EMBL" id="RAW35927.1"/>
    </source>
</evidence>
<name>A0A329SGI8_9STRA</name>
<dbReference type="EMBL" id="RCMG01000109">
    <property type="protein sequence ID" value="KAG2863232.1"/>
    <property type="molecule type" value="Genomic_DNA"/>
</dbReference>
<comment type="caution">
    <text evidence="7">The sequence shown here is derived from an EMBL/GenBank/DDBJ whole genome shotgun (WGS) entry which is preliminary data.</text>
</comment>
<dbReference type="Proteomes" id="UP000697107">
    <property type="component" value="Unassembled WGS sequence"/>
</dbReference>
<reference evidence="7 8" key="1">
    <citation type="submission" date="2018-01" db="EMBL/GenBank/DDBJ databases">
        <title>Draft genome of the strawberry crown rot pathogen Phytophthora cactorum.</title>
        <authorList>
            <person name="Armitage A.D."/>
            <person name="Lysoe E."/>
            <person name="Nellist C.F."/>
            <person name="Harrison R.J."/>
            <person name="Brurberg M.B."/>
        </authorList>
    </citation>
    <scope>NUCLEOTIDE SEQUENCE [LARGE SCALE GENOMIC DNA]</scope>
    <source>
        <strain evidence="7 8">10300</strain>
    </source>
</reference>
<dbReference type="EMBL" id="RCMI01000096">
    <property type="protein sequence ID" value="KAG2935612.1"/>
    <property type="molecule type" value="Genomic_DNA"/>
</dbReference>
<dbReference type="Proteomes" id="UP000736787">
    <property type="component" value="Unassembled WGS sequence"/>
</dbReference>
<evidence type="ECO:0000256" key="1">
    <source>
        <dbReference type="SAM" id="MobiDB-lite"/>
    </source>
</evidence>
<dbReference type="EMBL" id="RCMV01000080">
    <property type="protein sequence ID" value="KAG3225589.1"/>
    <property type="molecule type" value="Genomic_DNA"/>
</dbReference>
<dbReference type="EMBL" id="RCML01000335">
    <property type="protein sequence ID" value="KAG2980390.1"/>
    <property type="molecule type" value="Genomic_DNA"/>
</dbReference>
<evidence type="ECO:0000313" key="6">
    <source>
        <dbReference type="EMBL" id="KAG3225589.1"/>
    </source>
</evidence>
<keyword evidence="8" id="KW-1185">Reference proteome</keyword>
<accession>A0A329SGI8</accession>
<dbReference type="VEuPathDB" id="FungiDB:PC110_g7766"/>
<sequence length="185" mass="20719">MSSYAVTLKHLQRLSDEGRTEELQDAIAACRSGMLRTFCLELGLRVGRRKYVAYQSKAGFSKLLIKKLSMKTTAKRRDVDILQLPPPSKKQSYLHLLHVILSEVIPPPLLDEMLSPNGRTTGLRGTRAKGPRKMKKRAANAASIDKAARLLKELFPKGSRAAAMVDAELARCLTWFADVQREEDE</sequence>
<dbReference type="Proteomes" id="UP000774804">
    <property type="component" value="Unassembled WGS sequence"/>
</dbReference>
<reference evidence="2" key="2">
    <citation type="submission" date="2018-10" db="EMBL/GenBank/DDBJ databases">
        <title>Effector identification in a new, highly contiguous assembly of the strawberry crown rot pathogen Phytophthora cactorum.</title>
        <authorList>
            <person name="Armitage A.D."/>
            <person name="Nellist C.F."/>
            <person name="Bates H."/>
            <person name="Vickerstaff R.J."/>
            <person name="Harrison R.J."/>
        </authorList>
    </citation>
    <scope>NUCLEOTIDE SEQUENCE</scope>
    <source>
        <strain evidence="2">15-7</strain>
        <strain evidence="3">4032</strain>
        <strain evidence="4">4040</strain>
        <strain evidence="5">P415</strain>
        <strain evidence="6">P421</strain>
    </source>
</reference>
<evidence type="ECO:0000313" key="3">
    <source>
        <dbReference type="EMBL" id="KAG2935612.1"/>
    </source>
</evidence>
<evidence type="ECO:0000313" key="2">
    <source>
        <dbReference type="EMBL" id="KAG2863232.1"/>
    </source>
</evidence>
<proteinExistence type="predicted"/>